<accession>A0A7Y0B005</accession>
<organism evidence="1 2">
    <name type="scientific">Rhizobium terricola</name>
    <dbReference type="NCBI Taxonomy" id="2728849"/>
    <lineage>
        <taxon>Bacteria</taxon>
        <taxon>Pseudomonadati</taxon>
        <taxon>Pseudomonadota</taxon>
        <taxon>Alphaproteobacteria</taxon>
        <taxon>Hyphomicrobiales</taxon>
        <taxon>Rhizobiaceae</taxon>
        <taxon>Rhizobium/Agrobacterium group</taxon>
        <taxon>Rhizobium</taxon>
    </lineage>
</organism>
<proteinExistence type="predicted"/>
<dbReference type="AlphaFoldDB" id="A0A7Y0B005"/>
<dbReference type="RefSeq" id="WP_169595091.1">
    <property type="nucleotide sequence ID" value="NZ_JABBGK010000006.1"/>
</dbReference>
<reference evidence="1 2" key="1">
    <citation type="submission" date="2020-04" db="EMBL/GenBank/DDBJ databases">
        <title>Rhizobium sp. S-51 isolated from soil.</title>
        <authorList>
            <person name="Dahal R.H."/>
        </authorList>
    </citation>
    <scope>NUCLEOTIDE SEQUENCE [LARGE SCALE GENOMIC DNA]</scope>
    <source>
        <strain evidence="1 2">S-51</strain>
    </source>
</reference>
<gene>
    <name evidence="1" type="ORF">HHL25_20500</name>
</gene>
<keyword evidence="2" id="KW-1185">Reference proteome</keyword>
<dbReference type="EMBL" id="JABBGK010000006">
    <property type="protein sequence ID" value="NML76520.1"/>
    <property type="molecule type" value="Genomic_DNA"/>
</dbReference>
<evidence type="ECO:0000313" key="2">
    <source>
        <dbReference type="Proteomes" id="UP000541470"/>
    </source>
</evidence>
<name>A0A7Y0B005_9HYPH</name>
<comment type="caution">
    <text evidence="1">The sequence shown here is derived from an EMBL/GenBank/DDBJ whole genome shotgun (WGS) entry which is preliminary data.</text>
</comment>
<evidence type="ECO:0008006" key="3">
    <source>
        <dbReference type="Google" id="ProtNLM"/>
    </source>
</evidence>
<sequence>MPADQTSSLPRPRPNRVTPFGVLEATPIRGALMGNRGDLHGPDGDIRRNYLDKAWICCTLEARNGRRVTFDRKGRYTPLFFWDEAVAFAAGHRPCAECRRADFRRFKSSFNRARGAEEDHFVPVREIDRLLHADRLHRKKSQQRFSAALGDLPSGTFFVTHRSPQTPALLWQGKAYPWSHQGYGPASHADLHEEVSVLTPRLLVDVLRAGYQVEPRF</sequence>
<dbReference type="Proteomes" id="UP000541470">
    <property type="component" value="Unassembled WGS sequence"/>
</dbReference>
<protein>
    <recommendedName>
        <fullName evidence="3">Metal binding domain of Ada</fullName>
    </recommendedName>
</protein>
<evidence type="ECO:0000313" key="1">
    <source>
        <dbReference type="EMBL" id="NML76520.1"/>
    </source>
</evidence>